<keyword evidence="3" id="KW-1185">Reference proteome</keyword>
<dbReference type="EMBL" id="BMOS01000030">
    <property type="protein sequence ID" value="GGN64182.1"/>
    <property type="molecule type" value="Genomic_DNA"/>
</dbReference>
<comment type="caution">
    <text evidence="2">The sequence shown here is derived from an EMBL/GenBank/DDBJ whole genome shotgun (WGS) entry which is preliminary data.</text>
</comment>
<gene>
    <name evidence="2" type="ORF">GCM10007971_31800</name>
</gene>
<reference evidence="2" key="2">
    <citation type="submission" date="2020-09" db="EMBL/GenBank/DDBJ databases">
        <authorList>
            <person name="Sun Q."/>
            <person name="Ohkuma M."/>
        </authorList>
    </citation>
    <scope>NUCLEOTIDE SEQUENCE</scope>
    <source>
        <strain evidence="2">JCM 17251</strain>
    </source>
</reference>
<dbReference type="PANTHER" id="PTHR46211">
    <property type="entry name" value="GLYCEROPHOSPHORYL DIESTER PHOSPHODIESTERASE"/>
    <property type="match status" value="1"/>
</dbReference>
<dbReference type="GO" id="GO:0008081">
    <property type="term" value="F:phosphoric diester hydrolase activity"/>
    <property type="evidence" value="ECO:0007669"/>
    <property type="project" value="InterPro"/>
</dbReference>
<dbReference type="PANTHER" id="PTHR46211:SF14">
    <property type="entry name" value="GLYCEROPHOSPHODIESTER PHOSPHODIESTERASE"/>
    <property type="match status" value="1"/>
</dbReference>
<dbReference type="PROSITE" id="PS50007">
    <property type="entry name" value="PIPLC_X_DOMAIN"/>
    <property type="match status" value="1"/>
</dbReference>
<accession>A0A918D487</accession>
<protein>
    <submittedName>
        <fullName evidence="2">Glycerophosphoryl diester phosphodiesterase</fullName>
    </submittedName>
</protein>
<reference evidence="2" key="1">
    <citation type="journal article" date="2014" name="Int. J. Syst. Evol. Microbiol.">
        <title>Complete genome sequence of Corynebacterium casei LMG S-19264T (=DSM 44701T), isolated from a smear-ripened cheese.</title>
        <authorList>
            <consortium name="US DOE Joint Genome Institute (JGI-PGF)"/>
            <person name="Walter F."/>
            <person name="Albersmeier A."/>
            <person name="Kalinowski J."/>
            <person name="Ruckert C."/>
        </authorList>
    </citation>
    <scope>NUCLEOTIDE SEQUENCE</scope>
    <source>
        <strain evidence="2">JCM 17251</strain>
    </source>
</reference>
<dbReference type="Pfam" id="PF03009">
    <property type="entry name" value="GDPD"/>
    <property type="match status" value="1"/>
</dbReference>
<dbReference type="InterPro" id="IPR017946">
    <property type="entry name" value="PLC-like_Pdiesterase_TIM-brl"/>
</dbReference>
<dbReference type="Proteomes" id="UP000624041">
    <property type="component" value="Unassembled WGS sequence"/>
</dbReference>
<dbReference type="Gene3D" id="3.20.20.190">
    <property type="entry name" value="Phosphatidylinositol (PI) phosphodiesterase"/>
    <property type="match status" value="1"/>
</dbReference>
<dbReference type="GO" id="GO:0006629">
    <property type="term" value="P:lipid metabolic process"/>
    <property type="evidence" value="ECO:0007669"/>
    <property type="project" value="InterPro"/>
</dbReference>
<organism evidence="2 3">
    <name type="scientific">Oceanobacillus indicireducens</name>
    <dbReference type="NCBI Taxonomy" id="1004261"/>
    <lineage>
        <taxon>Bacteria</taxon>
        <taxon>Bacillati</taxon>
        <taxon>Bacillota</taxon>
        <taxon>Bacilli</taxon>
        <taxon>Bacillales</taxon>
        <taxon>Bacillaceae</taxon>
        <taxon>Oceanobacillus</taxon>
    </lineage>
</organism>
<dbReference type="CDD" id="cd08563">
    <property type="entry name" value="GDPD_TtGDE_like"/>
    <property type="match status" value="1"/>
</dbReference>
<evidence type="ECO:0000313" key="2">
    <source>
        <dbReference type="EMBL" id="GGN64182.1"/>
    </source>
</evidence>
<dbReference type="RefSeq" id="WP_156857756.1">
    <property type="nucleotide sequence ID" value="NZ_BMOS01000030.1"/>
</dbReference>
<name>A0A918D487_9BACI</name>
<dbReference type="SUPFAM" id="SSF51695">
    <property type="entry name" value="PLC-like phosphodiesterases"/>
    <property type="match status" value="1"/>
</dbReference>
<evidence type="ECO:0000313" key="3">
    <source>
        <dbReference type="Proteomes" id="UP000624041"/>
    </source>
</evidence>
<dbReference type="InterPro" id="IPR030395">
    <property type="entry name" value="GP_PDE_dom"/>
</dbReference>
<feature type="domain" description="GP-PDE" evidence="1">
    <location>
        <begin position="4"/>
        <end position="246"/>
    </location>
</feature>
<dbReference type="AlphaFoldDB" id="A0A918D487"/>
<sequence>MTETKIYGHRGCMGTFPENTLLGFLQAIRQGADGIELDVQLTKDGEVVVIHDETLERTTDGTGFVKDLTLQEIKQYSAGVKYAHLKNYDRVIWSAERVPTLQEVLELLAPYKIELNIELKTSLFQYEGIEEKVLALVKEYGNGRKVIYSSFHLPSLLRMKQLDPDAEIAWLLDQRIAHPEDYLHSLELEALHVSKRIAFSDTFYGRDIVKKLRIWTVNEQDEIKQLLDLGVEAIITDFPEEALNDRNKRKSLA</sequence>
<evidence type="ECO:0000259" key="1">
    <source>
        <dbReference type="PROSITE" id="PS51704"/>
    </source>
</evidence>
<dbReference type="PROSITE" id="PS51704">
    <property type="entry name" value="GP_PDE"/>
    <property type="match status" value="1"/>
</dbReference>
<proteinExistence type="predicted"/>